<dbReference type="EMBL" id="BARW01015470">
    <property type="protein sequence ID" value="GAI95154.1"/>
    <property type="molecule type" value="Genomic_DNA"/>
</dbReference>
<dbReference type="AlphaFoldDB" id="X1US43"/>
<evidence type="ECO:0000313" key="1">
    <source>
        <dbReference type="EMBL" id="GAI95154.1"/>
    </source>
</evidence>
<proteinExistence type="predicted"/>
<name>X1US43_9ZZZZ</name>
<accession>X1US43</accession>
<organism evidence="1">
    <name type="scientific">marine sediment metagenome</name>
    <dbReference type="NCBI Taxonomy" id="412755"/>
    <lineage>
        <taxon>unclassified sequences</taxon>
        <taxon>metagenomes</taxon>
        <taxon>ecological metagenomes</taxon>
    </lineage>
</organism>
<protein>
    <submittedName>
        <fullName evidence="1">Uncharacterized protein</fullName>
    </submittedName>
</protein>
<reference evidence="1" key="1">
    <citation type="journal article" date="2014" name="Front. Microbiol.">
        <title>High frequency of phylogenetically diverse reductive dehalogenase-homologous genes in deep subseafloor sedimentary metagenomes.</title>
        <authorList>
            <person name="Kawai M."/>
            <person name="Futagami T."/>
            <person name="Toyoda A."/>
            <person name="Takaki Y."/>
            <person name="Nishi S."/>
            <person name="Hori S."/>
            <person name="Arai W."/>
            <person name="Tsubouchi T."/>
            <person name="Morono Y."/>
            <person name="Uchiyama I."/>
            <person name="Ito T."/>
            <person name="Fujiyama A."/>
            <person name="Inagaki F."/>
            <person name="Takami H."/>
        </authorList>
    </citation>
    <scope>NUCLEOTIDE SEQUENCE</scope>
    <source>
        <strain evidence="1">Expedition CK06-06</strain>
    </source>
</reference>
<sequence length="61" mass="6975">MSLYDYEKSKEISAEEPSFAILIMAAAWKADTLNFGRLRSAFPEIIENLEKRYFKGGVLSQ</sequence>
<comment type="caution">
    <text evidence="1">The sequence shown here is derived from an EMBL/GenBank/DDBJ whole genome shotgun (WGS) entry which is preliminary data.</text>
</comment>
<gene>
    <name evidence="1" type="ORF">S12H4_27145</name>
</gene>